<dbReference type="InterPro" id="IPR000182">
    <property type="entry name" value="GNAT_dom"/>
</dbReference>
<evidence type="ECO:0000259" key="1">
    <source>
        <dbReference type="PROSITE" id="PS51186"/>
    </source>
</evidence>
<dbReference type="PROSITE" id="PS51186">
    <property type="entry name" value="GNAT"/>
    <property type="match status" value="1"/>
</dbReference>
<reference evidence="2 3" key="1">
    <citation type="submission" date="2020-08" db="EMBL/GenBank/DDBJ databases">
        <title>Genomic Encyclopedia of Type Strains, Phase IV (KMG-IV): sequencing the most valuable type-strain genomes for metagenomic binning, comparative biology and taxonomic classification.</title>
        <authorList>
            <person name="Goeker M."/>
        </authorList>
    </citation>
    <scope>NUCLEOTIDE SEQUENCE [LARGE SCALE GENOMIC DNA]</scope>
    <source>
        <strain evidence="2 3">DSM 102238</strain>
    </source>
</reference>
<dbReference type="EC" id="2.7.1.148" evidence="2"/>
<dbReference type="Gene3D" id="3.40.630.30">
    <property type="match status" value="1"/>
</dbReference>
<keyword evidence="2" id="KW-0418">Kinase</keyword>
<proteinExistence type="predicted"/>
<dbReference type="SUPFAM" id="SSF55729">
    <property type="entry name" value="Acyl-CoA N-acyltransferases (Nat)"/>
    <property type="match status" value="1"/>
</dbReference>
<gene>
    <name evidence="2" type="ORF">GGR04_001572</name>
</gene>
<dbReference type="InterPro" id="IPR016181">
    <property type="entry name" value="Acyl_CoA_acyltransferase"/>
</dbReference>
<evidence type="ECO:0000313" key="2">
    <source>
        <dbReference type="EMBL" id="MBB3997736.1"/>
    </source>
</evidence>
<name>A0A7W6ECY1_9HYPH</name>
<dbReference type="CDD" id="cd04301">
    <property type="entry name" value="NAT_SF"/>
    <property type="match status" value="1"/>
</dbReference>
<feature type="domain" description="N-acetyltransferase" evidence="1">
    <location>
        <begin position="15"/>
        <end position="182"/>
    </location>
</feature>
<dbReference type="GO" id="GO:0050515">
    <property type="term" value="F:4-(cytidine 5'-diphospho)-2-C-methyl-D-erythritol kinase activity"/>
    <property type="evidence" value="ECO:0007669"/>
    <property type="project" value="UniProtKB-EC"/>
</dbReference>
<dbReference type="EMBL" id="JACIEK010000002">
    <property type="protein sequence ID" value="MBB3997736.1"/>
    <property type="molecule type" value="Genomic_DNA"/>
</dbReference>
<dbReference type="Proteomes" id="UP000542776">
    <property type="component" value="Unassembled WGS sequence"/>
</dbReference>
<dbReference type="GO" id="GO:0016747">
    <property type="term" value="F:acyltransferase activity, transferring groups other than amino-acyl groups"/>
    <property type="evidence" value="ECO:0007669"/>
    <property type="project" value="InterPro"/>
</dbReference>
<sequence>MSGRKAFKGMAPAGTRIRMMEPGEAPALQAIEHRAAQLLVEVGHLASAEPTPMARFVPFLLRHEVFVAEVKGGGPIGYAAAADLASLAVPDDGIEDGEGAGCYWLSELSVDPAHGRRGIGSALLSAVVARAGWFFHRAVGLSTARDVAFNEAFYARREFLKVGADDLTPVLRRRLVLECPAGVSPDRRTVMIRWL</sequence>
<keyword evidence="2" id="KW-0808">Transferase</keyword>
<organism evidence="2 3">
    <name type="scientific">Aureimonas pseudogalii</name>
    <dbReference type="NCBI Taxonomy" id="1744844"/>
    <lineage>
        <taxon>Bacteria</taxon>
        <taxon>Pseudomonadati</taxon>
        <taxon>Pseudomonadota</taxon>
        <taxon>Alphaproteobacteria</taxon>
        <taxon>Hyphomicrobiales</taxon>
        <taxon>Aurantimonadaceae</taxon>
        <taxon>Aureimonas</taxon>
    </lineage>
</organism>
<comment type="caution">
    <text evidence="2">The sequence shown here is derived from an EMBL/GenBank/DDBJ whole genome shotgun (WGS) entry which is preliminary data.</text>
</comment>
<evidence type="ECO:0000313" key="3">
    <source>
        <dbReference type="Proteomes" id="UP000542776"/>
    </source>
</evidence>
<dbReference type="RefSeq" id="WP_183199273.1">
    <property type="nucleotide sequence ID" value="NZ_JACIEK010000002.1"/>
</dbReference>
<accession>A0A7W6ECY1</accession>
<dbReference type="Pfam" id="PF13508">
    <property type="entry name" value="Acetyltransf_7"/>
    <property type="match status" value="1"/>
</dbReference>
<dbReference type="AlphaFoldDB" id="A0A7W6ECY1"/>
<keyword evidence="3" id="KW-1185">Reference proteome</keyword>
<protein>
    <submittedName>
        <fullName evidence="2">4-diphosphocytidyl-2-C-methyl-D-erythritol kinase</fullName>
        <ecNumber evidence="2">2.7.1.148</ecNumber>
    </submittedName>
</protein>